<dbReference type="RefSeq" id="WP_013020069.1">
    <property type="nucleotide sequence ID" value="NC_013947.1"/>
</dbReference>
<evidence type="ECO:0000313" key="5">
    <source>
        <dbReference type="Proteomes" id="UP000000844"/>
    </source>
</evidence>
<dbReference type="PANTHER" id="PTHR31126">
    <property type="entry name" value="TYROSINE-PROTEIN PHOSPHATASE"/>
    <property type="match status" value="1"/>
</dbReference>
<feature type="domain" description="Tyrosine specific protein phosphatases" evidence="3">
    <location>
        <begin position="135"/>
        <end position="183"/>
    </location>
</feature>
<protein>
    <submittedName>
        <fullName evidence="4">Protein tyrosine/serine phosphatase</fullName>
    </submittedName>
</protein>
<dbReference type="Gene3D" id="3.90.190.10">
    <property type="entry name" value="Protein tyrosine phosphatase superfamily"/>
    <property type="match status" value="1"/>
</dbReference>
<keyword evidence="5" id="KW-1185">Reference proteome</keyword>
<dbReference type="KEGG" id="sna:Snas_4857"/>
<dbReference type="HOGENOM" id="CLU_057546_0_0_11"/>
<dbReference type="InterPro" id="IPR029021">
    <property type="entry name" value="Prot-tyrosine_phosphatase-like"/>
</dbReference>
<dbReference type="InterPro" id="IPR000387">
    <property type="entry name" value="Tyr_Pase_dom"/>
</dbReference>
<evidence type="ECO:0000313" key="4">
    <source>
        <dbReference type="EMBL" id="ADD44498.1"/>
    </source>
</evidence>
<dbReference type="eggNOG" id="COG2365">
    <property type="taxonomic scope" value="Bacteria"/>
</dbReference>
<proteinExistence type="inferred from homology"/>
<organism evidence="4 5">
    <name type="scientific">Stackebrandtia nassauensis (strain DSM 44728 / CIP 108903 / NRRL B-16338 / NBRC 102104 / LLR-40K-21)</name>
    <dbReference type="NCBI Taxonomy" id="446470"/>
    <lineage>
        <taxon>Bacteria</taxon>
        <taxon>Bacillati</taxon>
        <taxon>Actinomycetota</taxon>
        <taxon>Actinomycetes</taxon>
        <taxon>Glycomycetales</taxon>
        <taxon>Glycomycetaceae</taxon>
        <taxon>Stackebrandtia</taxon>
    </lineage>
</organism>
<evidence type="ECO:0000256" key="2">
    <source>
        <dbReference type="SAM" id="MobiDB-lite"/>
    </source>
</evidence>
<dbReference type="InterPro" id="IPR026893">
    <property type="entry name" value="Tyr/Ser_Pase_IphP-type"/>
</dbReference>
<feature type="region of interest" description="Disordered" evidence="2">
    <location>
        <begin position="1"/>
        <end position="24"/>
    </location>
</feature>
<dbReference type="PANTHER" id="PTHR31126:SF1">
    <property type="entry name" value="TYROSINE SPECIFIC PROTEIN PHOSPHATASES DOMAIN-CONTAINING PROTEIN"/>
    <property type="match status" value="1"/>
</dbReference>
<evidence type="ECO:0000259" key="3">
    <source>
        <dbReference type="PROSITE" id="PS50056"/>
    </source>
</evidence>
<accession>D3Q8Q6</accession>
<dbReference type="GO" id="GO:0004721">
    <property type="term" value="F:phosphoprotein phosphatase activity"/>
    <property type="evidence" value="ECO:0007669"/>
    <property type="project" value="InterPro"/>
</dbReference>
<sequence length="266" mass="28593">MSDTTEPKLSGSPNLRDLGGYRTGDGRRTRHGLLYRSGSLATLSDADVETLAGMGLRAVVDFRLPGEVSFGGADRLPEGLTPVSLPVGGGSLDGFYSLAKSGDWELINRALGDGKAHRSMIDVYRGFVSKDDDRAGFAAALRRITEGDALPLLFHCTAGKDRTGWLAAIVLKLVGVTRVEIFDDFLLSDLYFLPSAIALMEGLGVSRVEAQVFRPLLSQDPKYLEAAFAEAEGRYGSFEGFVHKGLGVGPEAVERLRSRLLEPDSA</sequence>
<evidence type="ECO:0000256" key="1">
    <source>
        <dbReference type="ARBA" id="ARBA00009580"/>
    </source>
</evidence>
<name>D3Q8Q6_STANL</name>
<dbReference type="PROSITE" id="PS50056">
    <property type="entry name" value="TYR_PHOSPHATASE_2"/>
    <property type="match status" value="1"/>
</dbReference>
<dbReference type="OrthoDB" id="1188001at2"/>
<dbReference type="PROSITE" id="PS00383">
    <property type="entry name" value="TYR_PHOSPHATASE_1"/>
    <property type="match status" value="1"/>
</dbReference>
<dbReference type="STRING" id="446470.Snas_4857"/>
<dbReference type="InterPro" id="IPR016130">
    <property type="entry name" value="Tyr_Pase_AS"/>
</dbReference>
<dbReference type="EMBL" id="CP001778">
    <property type="protein sequence ID" value="ADD44498.1"/>
    <property type="molecule type" value="Genomic_DNA"/>
</dbReference>
<dbReference type="Pfam" id="PF13350">
    <property type="entry name" value="Y_phosphatase3"/>
    <property type="match status" value="1"/>
</dbReference>
<comment type="similarity">
    <text evidence="1">Belongs to the protein-tyrosine phosphatase family.</text>
</comment>
<dbReference type="Proteomes" id="UP000000844">
    <property type="component" value="Chromosome"/>
</dbReference>
<dbReference type="SUPFAM" id="SSF52799">
    <property type="entry name" value="(Phosphotyrosine protein) phosphatases II"/>
    <property type="match status" value="1"/>
</dbReference>
<gene>
    <name evidence="4" type="ordered locus">Snas_4857</name>
</gene>
<reference evidence="4 5" key="1">
    <citation type="journal article" date="2009" name="Stand. Genomic Sci.">
        <title>Complete genome sequence of Stackebrandtia nassauensis type strain (LLR-40K-21).</title>
        <authorList>
            <person name="Munk C."/>
            <person name="Lapidus A."/>
            <person name="Copeland A."/>
            <person name="Jando M."/>
            <person name="Mayilraj S."/>
            <person name="Glavina Del Rio T."/>
            <person name="Nolan M."/>
            <person name="Chen F."/>
            <person name="Lucas S."/>
            <person name="Tice H."/>
            <person name="Cheng J.F."/>
            <person name="Han C."/>
            <person name="Detter J.C."/>
            <person name="Bruce D."/>
            <person name="Goodwin L."/>
            <person name="Chain P."/>
            <person name="Pitluck S."/>
            <person name="Goker M."/>
            <person name="Ovchinikova G."/>
            <person name="Pati A."/>
            <person name="Ivanova N."/>
            <person name="Mavromatis K."/>
            <person name="Chen A."/>
            <person name="Palaniappan K."/>
            <person name="Land M."/>
            <person name="Hauser L."/>
            <person name="Chang Y.J."/>
            <person name="Jeffries C.D."/>
            <person name="Bristow J."/>
            <person name="Eisen J.A."/>
            <person name="Markowitz V."/>
            <person name="Hugenholtz P."/>
            <person name="Kyrpides N.C."/>
            <person name="Klenk H.P."/>
        </authorList>
    </citation>
    <scope>NUCLEOTIDE SEQUENCE [LARGE SCALE GENOMIC DNA]</scope>
    <source>
        <strain evidence="5">DSM 44728 / CIP 108903 / NRRL B-16338 / NBRC 102104 / LLR-40K-21</strain>
    </source>
</reference>
<dbReference type="AlphaFoldDB" id="D3Q8Q6"/>